<keyword evidence="2" id="KW-1185">Reference proteome</keyword>
<evidence type="ECO:0000313" key="1">
    <source>
        <dbReference type="EMBL" id="KAG6521033.1"/>
    </source>
</evidence>
<sequence length="134" mass="14821">MRVRPDNLLRQQSPWTRERPTTSLAMCPTKWCGGRYMGHCLDIPTLAVAALPLPWPPTTSLPFAASTLHWPRWLLFGSLPRNSAMVVAASSNPAFGSRCTSLAVDKFWRVKQEPDGALEMSKRGTKDIGSNKGI</sequence>
<protein>
    <submittedName>
        <fullName evidence="1">Uncharacterized protein</fullName>
    </submittedName>
</protein>
<organism evidence="1 2">
    <name type="scientific">Zingiber officinale</name>
    <name type="common">Ginger</name>
    <name type="synonym">Amomum zingiber</name>
    <dbReference type="NCBI Taxonomy" id="94328"/>
    <lineage>
        <taxon>Eukaryota</taxon>
        <taxon>Viridiplantae</taxon>
        <taxon>Streptophyta</taxon>
        <taxon>Embryophyta</taxon>
        <taxon>Tracheophyta</taxon>
        <taxon>Spermatophyta</taxon>
        <taxon>Magnoliopsida</taxon>
        <taxon>Liliopsida</taxon>
        <taxon>Zingiberales</taxon>
        <taxon>Zingiberaceae</taxon>
        <taxon>Zingiber</taxon>
    </lineage>
</organism>
<dbReference type="EMBL" id="JACMSC010000005">
    <property type="protein sequence ID" value="KAG6521033.1"/>
    <property type="molecule type" value="Genomic_DNA"/>
</dbReference>
<dbReference type="AlphaFoldDB" id="A0A8J5HG10"/>
<name>A0A8J5HG10_ZINOF</name>
<reference evidence="1 2" key="1">
    <citation type="submission" date="2020-08" db="EMBL/GenBank/DDBJ databases">
        <title>Plant Genome Project.</title>
        <authorList>
            <person name="Zhang R.-G."/>
        </authorList>
    </citation>
    <scope>NUCLEOTIDE SEQUENCE [LARGE SCALE GENOMIC DNA]</scope>
    <source>
        <tissue evidence="1">Rhizome</tissue>
    </source>
</reference>
<dbReference type="Proteomes" id="UP000734854">
    <property type="component" value="Unassembled WGS sequence"/>
</dbReference>
<proteinExistence type="predicted"/>
<evidence type="ECO:0000313" key="2">
    <source>
        <dbReference type="Proteomes" id="UP000734854"/>
    </source>
</evidence>
<comment type="caution">
    <text evidence="1">The sequence shown here is derived from an EMBL/GenBank/DDBJ whole genome shotgun (WGS) entry which is preliminary data.</text>
</comment>
<gene>
    <name evidence="1" type="ORF">ZIOFF_018099</name>
</gene>
<accession>A0A8J5HG10</accession>